<gene>
    <name evidence="1" type="ORF">B0H17DRAFT_1130845</name>
</gene>
<reference evidence="1" key="1">
    <citation type="submission" date="2023-03" db="EMBL/GenBank/DDBJ databases">
        <title>Massive genome expansion in bonnet fungi (Mycena s.s.) driven by repeated elements and novel gene families across ecological guilds.</title>
        <authorList>
            <consortium name="Lawrence Berkeley National Laboratory"/>
            <person name="Harder C.B."/>
            <person name="Miyauchi S."/>
            <person name="Viragh M."/>
            <person name="Kuo A."/>
            <person name="Thoen E."/>
            <person name="Andreopoulos B."/>
            <person name="Lu D."/>
            <person name="Skrede I."/>
            <person name="Drula E."/>
            <person name="Henrissat B."/>
            <person name="Morin E."/>
            <person name="Kohler A."/>
            <person name="Barry K."/>
            <person name="LaButti K."/>
            <person name="Morin E."/>
            <person name="Salamov A."/>
            <person name="Lipzen A."/>
            <person name="Mereny Z."/>
            <person name="Hegedus B."/>
            <person name="Baldrian P."/>
            <person name="Stursova M."/>
            <person name="Weitz H."/>
            <person name="Taylor A."/>
            <person name="Grigoriev I.V."/>
            <person name="Nagy L.G."/>
            <person name="Martin F."/>
            <person name="Kauserud H."/>
        </authorList>
    </citation>
    <scope>NUCLEOTIDE SEQUENCE</scope>
    <source>
        <strain evidence="1">CBHHK067</strain>
    </source>
</reference>
<accession>A0AAD7DPM5</accession>
<name>A0AAD7DPM5_MYCRO</name>
<protein>
    <submittedName>
        <fullName evidence="1">Uncharacterized protein</fullName>
    </submittedName>
</protein>
<dbReference type="AlphaFoldDB" id="A0AAD7DPM5"/>
<organism evidence="1 2">
    <name type="scientific">Mycena rosella</name>
    <name type="common">Pink bonnet</name>
    <name type="synonym">Agaricus rosellus</name>
    <dbReference type="NCBI Taxonomy" id="1033263"/>
    <lineage>
        <taxon>Eukaryota</taxon>
        <taxon>Fungi</taxon>
        <taxon>Dikarya</taxon>
        <taxon>Basidiomycota</taxon>
        <taxon>Agaricomycotina</taxon>
        <taxon>Agaricomycetes</taxon>
        <taxon>Agaricomycetidae</taxon>
        <taxon>Agaricales</taxon>
        <taxon>Marasmiineae</taxon>
        <taxon>Mycenaceae</taxon>
        <taxon>Mycena</taxon>
    </lineage>
</organism>
<evidence type="ECO:0000313" key="1">
    <source>
        <dbReference type="EMBL" id="KAJ7696425.1"/>
    </source>
</evidence>
<keyword evidence="2" id="KW-1185">Reference proteome</keyword>
<comment type="caution">
    <text evidence="1">The sequence shown here is derived from an EMBL/GenBank/DDBJ whole genome shotgun (WGS) entry which is preliminary data.</text>
</comment>
<dbReference type="Proteomes" id="UP001221757">
    <property type="component" value="Unassembled WGS sequence"/>
</dbReference>
<proteinExistence type="predicted"/>
<dbReference type="EMBL" id="JARKIE010000034">
    <property type="protein sequence ID" value="KAJ7696425.1"/>
    <property type="molecule type" value="Genomic_DNA"/>
</dbReference>
<sequence length="307" mass="33470">MKNFATTPLLFASVAVRARSSSEADGDCKVQAWVCAEDLAPDHISHSDLRIKVKPAHCADRVASMALRLQFDEFGEVKHLRAGAVLPEIEISDNQTVSSDFLGFYGGSANDIVYDYGAYDRVMNDPVFWVVKAGECRAWATEVVLFQNNPNFSKPMVAAFIVASPAVKNYRGGNSQPIRRHAFSQLGYHYIAVVEFMNGTKVELPAGHTTFVTTSPPPGVPFAWNMTLSENNVQQGLVSGLRAIHGAGQSMALGSQAVGWLQPCYKIPVMAMCDRILVVHDGRIAGQGTYEELMRRWGVFAVLVSGG</sequence>
<evidence type="ECO:0000313" key="2">
    <source>
        <dbReference type="Proteomes" id="UP001221757"/>
    </source>
</evidence>